<feature type="domain" description="LysM" evidence="4">
    <location>
        <begin position="185"/>
        <end position="241"/>
    </location>
</feature>
<dbReference type="Pfam" id="PF01476">
    <property type="entry name" value="LysM"/>
    <property type="match status" value="1"/>
</dbReference>
<organism evidence="5 6">
    <name type="scientific">Streptomyces asiaticus subsp. ignotus</name>
    <dbReference type="NCBI Taxonomy" id="3098222"/>
    <lineage>
        <taxon>Bacteria</taxon>
        <taxon>Bacillati</taxon>
        <taxon>Actinomycetota</taxon>
        <taxon>Actinomycetes</taxon>
        <taxon>Kitasatosporales</taxon>
        <taxon>Streptomycetaceae</taxon>
        <taxon>Streptomyces</taxon>
        <taxon>Streptomyces violaceusniger group</taxon>
    </lineage>
</organism>
<dbReference type="InterPro" id="IPR036779">
    <property type="entry name" value="LysM_dom_sf"/>
</dbReference>
<dbReference type="RefSeq" id="WP_330816467.1">
    <property type="nucleotide sequence ID" value="NZ_JAZBJO010000066.1"/>
</dbReference>
<comment type="caution">
    <text evidence="5">The sequence shown here is derived from an EMBL/GenBank/DDBJ whole genome shotgun (WGS) entry which is preliminary data.</text>
</comment>
<dbReference type="InterPro" id="IPR051677">
    <property type="entry name" value="AfsR-DnrI-RedD_regulator"/>
</dbReference>
<dbReference type="EMBL" id="JAZBJO010000066">
    <property type="protein sequence ID" value="MEE4599172.1"/>
    <property type="molecule type" value="Genomic_DNA"/>
</dbReference>
<keyword evidence="1" id="KW-0902">Two-component regulatory system</keyword>
<protein>
    <submittedName>
        <fullName evidence="5">BTAD domain-containing putative transcriptional regulator</fullName>
    </submittedName>
</protein>
<feature type="region of interest" description="Disordered" evidence="2">
    <location>
        <begin position="370"/>
        <end position="392"/>
    </location>
</feature>
<feature type="region of interest" description="Disordered" evidence="2">
    <location>
        <begin position="250"/>
        <end position="305"/>
    </location>
</feature>
<dbReference type="CDD" id="cd00118">
    <property type="entry name" value="LysM"/>
    <property type="match status" value="1"/>
</dbReference>
<feature type="region of interest" description="Disordered" evidence="2">
    <location>
        <begin position="892"/>
        <end position="936"/>
    </location>
</feature>
<evidence type="ECO:0000256" key="2">
    <source>
        <dbReference type="SAM" id="MobiDB-lite"/>
    </source>
</evidence>
<name>A0ABU7QCP9_9ACTN</name>
<sequence>MAHRSSSRERLRAILTVTATATVVLTLLGGMPYVLWQATAVPWPDRISSWRELGDHLAQPITDPAMVELLAMVGWVCWAAFALSLLTEAAWYAAHLPQLLRDRTAHTAHLQTLPVQRALAALCIGTLALALISLWRPAAAHAYQHASADALRSHIAATAPAHPGLAQANHHLPHAAEKPSSTRCVEYTVVDGDTLWTIAEAHLGDALKWPRIYALNKTRVQADGKRLTDPDLITPGWRLTISLASSASTPRHLIPSAPSATSGERSTPHAHTGPLLNERTGGRSEERVTDHRATSDHVASHARPGPVAISVGTAGVIGITTAAGLLAALRFYRFYQNRSRRLSLDVQPPRLSPVVEQAVLTAREAALPSATTPDPGLLVTRRTPPQRAQPAPTVTIGTENAAEVPLEVLALTGGCAWTGPGSEAAARALLIGILTAAERLRPGTPHVRGLLTQDLADRLLLGMPTVFSALTLAVDLDQALCRAEEHLLAHAHYRQDTQEAEITPHQAMDEGTEENSGPEILVLLAKPDTAHTEHLAALANRSTHSALIVLALGDLPGAASWHIAADGAVTEEQESRHRVRDLRLFHLTAQAGRDVLDVLLTAHGKRPQLRVVPGARATADPPQDAAANARQEPEDEVPDARSGPAAPGTPGQARQAKPVRLNVLGPIILYVAGNPEPVGSGLRDEVREFLALLAAHPRGLIADDIARHLRLHEDPEQSAKDLKNLRRAVRRALRSASGHSKAEFIQLHGELHKLHPALVETDLAAFTQSLQQAAAATEEADRLSALRNAVDLYHGPFAHGGDYPWCDSLRESLAGKATDAVAHIAHHAEHTGAQHDTDTALALLEKITALHPTHELLYQHAIRLHQTAGRHDTARRTFALLTDHLNELGLEPDPATRALVTSSTRSSPATDDQAAHRGGKRRRGLDVQGGSRERLR</sequence>
<gene>
    <name evidence="5" type="ORF">V2J94_46455</name>
</gene>
<reference evidence="5 6" key="1">
    <citation type="submission" date="2023-11" db="EMBL/GenBank/DDBJ databases">
        <title>30 novel species of actinomycetes from the DSMZ collection.</title>
        <authorList>
            <person name="Nouioui I."/>
        </authorList>
    </citation>
    <scope>NUCLEOTIDE SEQUENCE [LARGE SCALE GENOMIC DNA]</scope>
    <source>
        <strain evidence="5 6">DSM 41524</strain>
    </source>
</reference>
<feature type="transmembrane region" description="Helical" evidence="3">
    <location>
        <begin position="12"/>
        <end position="36"/>
    </location>
</feature>
<feature type="transmembrane region" description="Helical" evidence="3">
    <location>
        <begin position="69"/>
        <end position="94"/>
    </location>
</feature>
<evidence type="ECO:0000259" key="4">
    <source>
        <dbReference type="PROSITE" id="PS51782"/>
    </source>
</evidence>
<feature type="region of interest" description="Disordered" evidence="2">
    <location>
        <begin position="610"/>
        <end position="657"/>
    </location>
</feature>
<feature type="compositionally biased region" description="Basic and acidic residues" evidence="2">
    <location>
        <begin position="280"/>
        <end position="299"/>
    </location>
</feature>
<dbReference type="Pfam" id="PF03704">
    <property type="entry name" value="BTAD"/>
    <property type="match status" value="1"/>
</dbReference>
<accession>A0ABU7QCP9</accession>
<keyword evidence="3" id="KW-1133">Transmembrane helix</keyword>
<keyword evidence="3" id="KW-0812">Transmembrane</keyword>
<evidence type="ECO:0000256" key="3">
    <source>
        <dbReference type="SAM" id="Phobius"/>
    </source>
</evidence>
<keyword evidence="6" id="KW-1185">Reference proteome</keyword>
<dbReference type="SMART" id="SM00257">
    <property type="entry name" value="LysM"/>
    <property type="match status" value="1"/>
</dbReference>
<dbReference type="InterPro" id="IPR005158">
    <property type="entry name" value="BTAD"/>
</dbReference>
<dbReference type="InterPro" id="IPR011990">
    <property type="entry name" value="TPR-like_helical_dom_sf"/>
</dbReference>
<keyword evidence="3" id="KW-0472">Membrane</keyword>
<dbReference type="Gene3D" id="3.10.350.10">
    <property type="entry name" value="LysM domain"/>
    <property type="match status" value="1"/>
</dbReference>
<dbReference type="PROSITE" id="PS51782">
    <property type="entry name" value="LYSM"/>
    <property type="match status" value="1"/>
</dbReference>
<evidence type="ECO:0000313" key="6">
    <source>
        <dbReference type="Proteomes" id="UP001354709"/>
    </source>
</evidence>
<dbReference type="Gene3D" id="1.25.40.10">
    <property type="entry name" value="Tetratricopeptide repeat domain"/>
    <property type="match status" value="1"/>
</dbReference>
<evidence type="ECO:0000313" key="5">
    <source>
        <dbReference type="EMBL" id="MEE4599172.1"/>
    </source>
</evidence>
<feature type="compositionally biased region" description="Polar residues" evidence="2">
    <location>
        <begin position="899"/>
        <end position="910"/>
    </location>
</feature>
<evidence type="ECO:0000256" key="1">
    <source>
        <dbReference type="ARBA" id="ARBA00023012"/>
    </source>
</evidence>
<proteinExistence type="predicted"/>
<dbReference type="SMART" id="SM01043">
    <property type="entry name" value="BTAD"/>
    <property type="match status" value="1"/>
</dbReference>
<dbReference type="Gene3D" id="1.10.10.10">
    <property type="entry name" value="Winged helix-like DNA-binding domain superfamily/Winged helix DNA-binding domain"/>
    <property type="match status" value="1"/>
</dbReference>
<dbReference type="Proteomes" id="UP001354709">
    <property type="component" value="Unassembled WGS sequence"/>
</dbReference>
<feature type="transmembrane region" description="Helical" evidence="3">
    <location>
        <begin position="115"/>
        <end position="135"/>
    </location>
</feature>
<feature type="compositionally biased region" description="Low complexity" evidence="2">
    <location>
        <begin position="379"/>
        <end position="392"/>
    </location>
</feature>
<dbReference type="SUPFAM" id="SSF48452">
    <property type="entry name" value="TPR-like"/>
    <property type="match status" value="1"/>
</dbReference>
<dbReference type="InterPro" id="IPR018392">
    <property type="entry name" value="LysM"/>
</dbReference>
<dbReference type="PANTHER" id="PTHR35807">
    <property type="entry name" value="TRANSCRIPTIONAL REGULATOR REDD-RELATED"/>
    <property type="match status" value="1"/>
</dbReference>
<dbReference type="InterPro" id="IPR036388">
    <property type="entry name" value="WH-like_DNA-bd_sf"/>
</dbReference>